<dbReference type="InterPro" id="IPR036188">
    <property type="entry name" value="FAD/NAD-bd_sf"/>
</dbReference>
<dbReference type="AlphaFoldDB" id="A0A1A9GRK3"/>
<evidence type="ECO:0000259" key="8">
    <source>
        <dbReference type="PROSITE" id="PS51379"/>
    </source>
</evidence>
<dbReference type="GO" id="GO:0006537">
    <property type="term" value="P:glutamate biosynthetic process"/>
    <property type="evidence" value="ECO:0007669"/>
    <property type="project" value="UniProtKB-KW"/>
</dbReference>
<dbReference type="Proteomes" id="UP000077868">
    <property type="component" value="Chromosome"/>
</dbReference>
<dbReference type="Gene3D" id="1.10.1060.10">
    <property type="entry name" value="Alpha-helical ferredoxin"/>
    <property type="match status" value="1"/>
</dbReference>
<evidence type="ECO:0000313" key="10">
    <source>
        <dbReference type="Proteomes" id="UP000077868"/>
    </source>
</evidence>
<gene>
    <name evidence="9" type="primary">gltB_1</name>
    <name evidence="9" type="ORF">I601_3680</name>
</gene>
<keyword evidence="6" id="KW-0314">Glutamate biosynthesis</keyword>
<dbReference type="EC" id="1.4.1.13" evidence="9"/>
<dbReference type="KEGG" id="ndk:I601_3680"/>
<keyword evidence="3 9" id="KW-0560">Oxidoreductase</keyword>
<feature type="domain" description="4Fe-4S ferredoxin-type" evidence="8">
    <location>
        <begin position="39"/>
        <end position="72"/>
    </location>
</feature>
<keyword evidence="5" id="KW-0411">Iron-sulfur</keyword>
<dbReference type="PANTHER" id="PTHR43100">
    <property type="entry name" value="GLUTAMATE SYNTHASE [NADPH] SMALL CHAIN"/>
    <property type="match status" value="1"/>
</dbReference>
<dbReference type="GO" id="GO:0016639">
    <property type="term" value="F:oxidoreductase activity, acting on the CH-NH2 group of donors, NAD or NADP as acceptor"/>
    <property type="evidence" value="ECO:0007669"/>
    <property type="project" value="InterPro"/>
</dbReference>
<proteinExistence type="predicted"/>
<evidence type="ECO:0000256" key="2">
    <source>
        <dbReference type="ARBA" id="ARBA00022723"/>
    </source>
</evidence>
<dbReference type="Gene3D" id="3.50.50.60">
    <property type="entry name" value="FAD/NAD(P)-binding domain"/>
    <property type="match status" value="2"/>
</dbReference>
<dbReference type="InterPro" id="IPR017896">
    <property type="entry name" value="4Fe4S_Fe-S-bd"/>
</dbReference>
<dbReference type="InterPro" id="IPR023753">
    <property type="entry name" value="FAD/NAD-binding_dom"/>
</dbReference>
<dbReference type="InterPro" id="IPR006005">
    <property type="entry name" value="Glut_synth_ssu1"/>
</dbReference>
<keyword evidence="2" id="KW-0479">Metal-binding</keyword>
<sequence>MADPKGFLKDGREVATRRPVEERVEDWNEVYPDGIGRALLPIITPQAGRCMDCGIPFCHQGCPLGNIIPEWNDLVWRDDWEGAIERLHATNNFPEFTGRLCPAPCETACVLGINQDPVTIKNVEVSIIDRAWESGTVRPQPPEWLSGRTVAVVGSGPAGLAAAQQLTRAGHTVAVYERADKIGGLLRYGIPEFKMEKKHLDRRLDQMRREGTVFRAGVDVGGTLTGDKLADRYDAVVLATGSTVARDLEVEGRELSGIHQAMDFLPQANRVALGESVEDQVVAEGKHVVIIGGGDTGADCLGTSTRQKAASITQLEIMPEPPGTRPEGQPWPTYPMTFRVSSAHEEAGERVYGVSTKRFVGDDDGHVRALELVDVTFEDGRLQEVEGSSREIPADLVLFAMGFTGPEKEGLVEQLELDLDERGNVQRDASYASSRPGVFVAGDCGRGQSLIVWAIAEGRAAASYVDAFLTGETALPAPVKPTDRPLTV</sequence>
<evidence type="ECO:0000256" key="1">
    <source>
        <dbReference type="ARBA" id="ARBA00022605"/>
    </source>
</evidence>
<dbReference type="PANTHER" id="PTHR43100:SF1">
    <property type="entry name" value="GLUTAMATE SYNTHASE [NADPH] SMALL CHAIN"/>
    <property type="match status" value="1"/>
</dbReference>
<organism evidence="9 10">
    <name type="scientific">Nocardioides dokdonensis FR1436</name>
    <dbReference type="NCBI Taxonomy" id="1300347"/>
    <lineage>
        <taxon>Bacteria</taxon>
        <taxon>Bacillati</taxon>
        <taxon>Actinomycetota</taxon>
        <taxon>Actinomycetes</taxon>
        <taxon>Propionibacteriales</taxon>
        <taxon>Nocardioidaceae</taxon>
        <taxon>Nocardioides</taxon>
    </lineage>
</organism>
<dbReference type="Pfam" id="PF07992">
    <property type="entry name" value="Pyr_redox_2"/>
    <property type="match status" value="1"/>
</dbReference>
<accession>A0A1A9GRK3</accession>
<protein>
    <submittedName>
        <fullName evidence="9">Glutamate synthase [NADPH] small chain</fullName>
        <ecNumber evidence="9">1.4.1.13</ecNumber>
    </submittedName>
</protein>
<dbReference type="STRING" id="1300347.I601_3680"/>
<evidence type="ECO:0000313" key="9">
    <source>
        <dbReference type="EMBL" id="ANH40085.1"/>
    </source>
</evidence>
<evidence type="ECO:0000256" key="6">
    <source>
        <dbReference type="ARBA" id="ARBA00023164"/>
    </source>
</evidence>
<dbReference type="OrthoDB" id="9803192at2"/>
<evidence type="ECO:0000256" key="3">
    <source>
        <dbReference type="ARBA" id="ARBA00023002"/>
    </source>
</evidence>
<keyword evidence="10" id="KW-1185">Reference proteome</keyword>
<dbReference type="InterPro" id="IPR051394">
    <property type="entry name" value="Glutamate_Synthase"/>
</dbReference>
<keyword evidence="4" id="KW-0408">Iron</keyword>
<name>A0A1A9GRK3_9ACTN</name>
<dbReference type="Pfam" id="PF14691">
    <property type="entry name" value="Fer4_20"/>
    <property type="match status" value="1"/>
</dbReference>
<dbReference type="SUPFAM" id="SSF51971">
    <property type="entry name" value="Nucleotide-binding domain"/>
    <property type="match status" value="2"/>
</dbReference>
<dbReference type="FunFam" id="3.50.50.60:FF:000124">
    <property type="entry name" value="Glutamate synthase small subunit"/>
    <property type="match status" value="1"/>
</dbReference>
<dbReference type="PROSITE" id="PS51379">
    <property type="entry name" value="4FE4S_FER_2"/>
    <property type="match status" value="1"/>
</dbReference>
<comment type="pathway">
    <text evidence="7">Amino-acid biosynthesis.</text>
</comment>
<dbReference type="SUPFAM" id="SSF46548">
    <property type="entry name" value="alpha-helical ferredoxin"/>
    <property type="match status" value="1"/>
</dbReference>
<evidence type="ECO:0000256" key="4">
    <source>
        <dbReference type="ARBA" id="ARBA00023004"/>
    </source>
</evidence>
<dbReference type="InterPro" id="IPR028261">
    <property type="entry name" value="DPD_II"/>
</dbReference>
<evidence type="ECO:0000256" key="5">
    <source>
        <dbReference type="ARBA" id="ARBA00023014"/>
    </source>
</evidence>
<dbReference type="RefSeq" id="WP_068112909.1">
    <property type="nucleotide sequence ID" value="NZ_CP015079.1"/>
</dbReference>
<dbReference type="EMBL" id="CP015079">
    <property type="protein sequence ID" value="ANH40085.1"/>
    <property type="molecule type" value="Genomic_DNA"/>
</dbReference>
<dbReference type="NCBIfam" id="TIGR01317">
    <property type="entry name" value="GOGAT_sm_gam"/>
    <property type="match status" value="1"/>
</dbReference>
<dbReference type="GO" id="GO:0046872">
    <property type="term" value="F:metal ion binding"/>
    <property type="evidence" value="ECO:0007669"/>
    <property type="project" value="UniProtKB-KW"/>
</dbReference>
<reference evidence="9 10" key="1">
    <citation type="submission" date="2016-03" db="EMBL/GenBank/DDBJ databases">
        <title>Complete genome sequence of a soil Actinobacterium, Nocardioides dokdonensis FR1436.</title>
        <authorList>
            <person name="Kwon S.-K."/>
            <person name="Kim K."/>
            <person name="Kim J.F."/>
        </authorList>
    </citation>
    <scope>NUCLEOTIDE SEQUENCE [LARGE SCALE GENOMIC DNA]</scope>
    <source>
        <strain evidence="9 10">FR1436</strain>
    </source>
</reference>
<keyword evidence="1" id="KW-0028">Amino-acid biosynthesis</keyword>
<evidence type="ECO:0000256" key="7">
    <source>
        <dbReference type="ARBA" id="ARBA00029440"/>
    </source>
</evidence>
<dbReference type="InterPro" id="IPR009051">
    <property type="entry name" value="Helical_ferredxn"/>
</dbReference>
<dbReference type="GO" id="GO:0004355">
    <property type="term" value="F:glutamate synthase (NADPH) activity"/>
    <property type="evidence" value="ECO:0007669"/>
    <property type="project" value="UniProtKB-EC"/>
</dbReference>
<dbReference type="PATRIC" id="fig|1300347.3.peg.3690"/>
<dbReference type="PRINTS" id="PR00419">
    <property type="entry name" value="ADXRDTASE"/>
</dbReference>
<dbReference type="GO" id="GO:0051536">
    <property type="term" value="F:iron-sulfur cluster binding"/>
    <property type="evidence" value="ECO:0007669"/>
    <property type="project" value="UniProtKB-KW"/>
</dbReference>